<keyword evidence="9 14" id="KW-0798">TonB box</keyword>
<dbReference type="PANTHER" id="PTHR32552:SF81">
    <property type="entry name" value="TONB-DEPENDENT OUTER MEMBRANE RECEPTOR"/>
    <property type="match status" value="1"/>
</dbReference>
<feature type="short sequence motif" description="TonB C-terminal box" evidence="13">
    <location>
        <begin position="771"/>
        <end position="788"/>
    </location>
</feature>
<dbReference type="PANTHER" id="PTHR32552">
    <property type="entry name" value="FERRICHROME IRON RECEPTOR-RELATED"/>
    <property type="match status" value="1"/>
</dbReference>
<evidence type="ECO:0000256" key="4">
    <source>
        <dbReference type="ARBA" id="ARBA00022496"/>
    </source>
</evidence>
<dbReference type="PROSITE" id="PS52016">
    <property type="entry name" value="TONB_DEPENDENT_REC_3"/>
    <property type="match status" value="1"/>
</dbReference>
<reference evidence="19" key="1">
    <citation type="submission" date="2011-03" db="EMBL/GenBank/DDBJ databases">
        <title>Draft genome sequence of Brevundimonas diminuta.</title>
        <authorList>
            <person name="Brown P.J.B."/>
            <person name="Buechlein A."/>
            <person name="Hemmerich C."/>
            <person name="Brun Y.V."/>
        </authorList>
    </citation>
    <scope>NUCLEOTIDE SEQUENCE [LARGE SCALE GENOMIC DNA]</scope>
    <source>
        <strain evidence="19">C19</strain>
    </source>
</reference>
<sequence length="788" mass="84404">MKFHGNRRALAHGIYKAGFAAMAASCLPFLCTEAFAQTQAAAQAAEPDSEVVVVTARRRMEALQDTPIAITALSAKALERQQIQTTTDLGKVTPNLQFATYGTLTGNNSAAQVFIRGIGQTDATGAVDPGVGLYIDDVYMGRSVGGAMEFRDIANVQIVRGPQGTLFGRNTIGGAVLLSTNKPGAGNTVRAGIGDDNLKEAFVAFDVPISETLQGRVALGRRMRDGYVHRVSDGLDLGDVNTSNAQGTLRWEPSADLTFTLRGDYAKADEHGSPFVFLQINERQTFPAAASRAAGCPGATFPPPFVPATADPRCANDAQYKGPFTNGGTAPAFSTLENSGLSLVAEWKVNDVLSFKSISSARTLEWSGARDADNTPLLILQTNYSSKSEQKSQEFQAQIKTGQLDGVIGAYYFKEDTFDRVLVGLGNPGTSYDTQRVQLETEATAFFTHWSYKFSDKLSASAGLRYTDESKSLQGVMFNVAPATAAEPAPPTALCPFGGPPPTQTGCLFIGTGQNARNFTATTGSASLQYRWNPALMTYVSWSQGFKSGGFNERYNNAPPGNKPISFAPESAETVEAGFKANPVKGLRVNGAAFSTKYTDMQMTYRLGVVPLLFNAGEATVSGIELEAEYVPVSDLFLNASLGYLKTGFDTITNPPSFGAVTPTSVATLDSRLPFAPELQGHVGAAYTFHPGDGWRLTPRVNISYTDQQYFDAGNTVSIAQNKSVTIVNASIVFEPDDRKWNITLSGNNLTNRLYPLAGTSSESTSAGYAEVIYARPRNINLTYSLNF</sequence>
<evidence type="ECO:0000259" key="16">
    <source>
        <dbReference type="Pfam" id="PF00593"/>
    </source>
</evidence>
<dbReference type="GO" id="GO:0006826">
    <property type="term" value="P:iron ion transport"/>
    <property type="evidence" value="ECO:0007669"/>
    <property type="project" value="UniProtKB-KW"/>
</dbReference>
<accession>F4QTC9</accession>
<dbReference type="Gene3D" id="2.40.170.20">
    <property type="entry name" value="TonB-dependent receptor, beta-barrel domain"/>
    <property type="match status" value="1"/>
</dbReference>
<dbReference type="Pfam" id="PF07715">
    <property type="entry name" value="Plug"/>
    <property type="match status" value="1"/>
</dbReference>
<keyword evidence="11 12" id="KW-0998">Cell outer membrane</keyword>
<keyword evidence="8" id="KW-0406">Ion transport</keyword>
<keyword evidence="3 12" id="KW-1134">Transmembrane beta strand</keyword>
<dbReference type="STRING" id="715226.ABI_44260"/>
<proteinExistence type="inferred from homology"/>
<dbReference type="AlphaFoldDB" id="F4QTC9"/>
<dbReference type="Proteomes" id="UP000006512">
    <property type="component" value="Unassembled WGS sequence"/>
</dbReference>
<feature type="signal peptide" evidence="15">
    <location>
        <begin position="1"/>
        <end position="36"/>
    </location>
</feature>
<keyword evidence="7" id="KW-0408">Iron</keyword>
<evidence type="ECO:0000256" key="1">
    <source>
        <dbReference type="ARBA" id="ARBA00004571"/>
    </source>
</evidence>
<comment type="similarity">
    <text evidence="12 14">Belongs to the TonB-dependent receptor family.</text>
</comment>
<keyword evidence="6 15" id="KW-0732">Signal</keyword>
<feature type="domain" description="TonB-dependent receptor plug" evidence="17">
    <location>
        <begin position="63"/>
        <end position="175"/>
    </location>
</feature>
<evidence type="ECO:0000256" key="14">
    <source>
        <dbReference type="RuleBase" id="RU003357"/>
    </source>
</evidence>
<evidence type="ECO:0000256" key="8">
    <source>
        <dbReference type="ARBA" id="ARBA00023065"/>
    </source>
</evidence>
<evidence type="ECO:0000256" key="11">
    <source>
        <dbReference type="ARBA" id="ARBA00023237"/>
    </source>
</evidence>
<evidence type="ECO:0000313" key="19">
    <source>
        <dbReference type="Proteomes" id="UP000006512"/>
    </source>
</evidence>
<evidence type="ECO:0000256" key="7">
    <source>
        <dbReference type="ARBA" id="ARBA00023004"/>
    </source>
</evidence>
<organism evidence="18 19">
    <name type="scientific">Asticcacaulis biprosthecium C19</name>
    <dbReference type="NCBI Taxonomy" id="715226"/>
    <lineage>
        <taxon>Bacteria</taxon>
        <taxon>Pseudomonadati</taxon>
        <taxon>Pseudomonadota</taxon>
        <taxon>Alphaproteobacteria</taxon>
        <taxon>Caulobacterales</taxon>
        <taxon>Caulobacteraceae</taxon>
        <taxon>Asticcacaulis</taxon>
    </lineage>
</organism>
<keyword evidence="2 12" id="KW-0813">Transport</keyword>
<evidence type="ECO:0000256" key="13">
    <source>
        <dbReference type="PROSITE-ProRule" id="PRU10144"/>
    </source>
</evidence>
<dbReference type="HOGENOM" id="CLU_008287_15_2_5"/>
<evidence type="ECO:0000256" key="9">
    <source>
        <dbReference type="ARBA" id="ARBA00023077"/>
    </source>
</evidence>
<evidence type="ECO:0000313" key="18">
    <source>
        <dbReference type="EMBL" id="EGF89999.1"/>
    </source>
</evidence>
<dbReference type="RefSeq" id="WP_006275199.1">
    <property type="nucleotide sequence ID" value="NZ_GL883080.1"/>
</dbReference>
<dbReference type="InterPro" id="IPR036942">
    <property type="entry name" value="Beta-barrel_TonB_sf"/>
</dbReference>
<dbReference type="Pfam" id="PF00593">
    <property type="entry name" value="TonB_dep_Rec_b-barrel"/>
    <property type="match status" value="1"/>
</dbReference>
<evidence type="ECO:0000256" key="6">
    <source>
        <dbReference type="ARBA" id="ARBA00022729"/>
    </source>
</evidence>
<evidence type="ECO:0000256" key="12">
    <source>
        <dbReference type="PROSITE-ProRule" id="PRU01360"/>
    </source>
</evidence>
<protein>
    <submittedName>
        <fullName evidence="18">TonB dependent receptor family protein</fullName>
    </submittedName>
</protein>
<evidence type="ECO:0000256" key="2">
    <source>
        <dbReference type="ARBA" id="ARBA00022448"/>
    </source>
</evidence>
<keyword evidence="19" id="KW-1185">Reference proteome</keyword>
<dbReference type="SUPFAM" id="SSF56935">
    <property type="entry name" value="Porins"/>
    <property type="match status" value="1"/>
</dbReference>
<dbReference type="InterPro" id="IPR039426">
    <property type="entry name" value="TonB-dep_rcpt-like"/>
</dbReference>
<dbReference type="EMBL" id="GL883080">
    <property type="protein sequence ID" value="EGF89999.1"/>
    <property type="molecule type" value="Genomic_DNA"/>
</dbReference>
<evidence type="ECO:0000256" key="10">
    <source>
        <dbReference type="ARBA" id="ARBA00023136"/>
    </source>
</evidence>
<gene>
    <name evidence="18" type="ORF">ABI_44260</name>
</gene>
<keyword evidence="4" id="KW-0410">Iron transport</keyword>
<dbReference type="InterPro" id="IPR010917">
    <property type="entry name" value="TonB_rcpt_CS"/>
</dbReference>
<evidence type="ECO:0000259" key="17">
    <source>
        <dbReference type="Pfam" id="PF07715"/>
    </source>
</evidence>
<keyword evidence="5 12" id="KW-0812">Transmembrane</keyword>
<comment type="subcellular location">
    <subcellularLocation>
        <location evidence="1 12">Cell outer membrane</location>
        <topology evidence="1 12">Multi-pass membrane protein</topology>
    </subcellularLocation>
</comment>
<dbReference type="eggNOG" id="COG4774">
    <property type="taxonomic scope" value="Bacteria"/>
</dbReference>
<name>F4QTC9_9CAUL</name>
<feature type="chain" id="PRO_5003321102" evidence="15">
    <location>
        <begin position="37"/>
        <end position="788"/>
    </location>
</feature>
<evidence type="ECO:0000256" key="5">
    <source>
        <dbReference type="ARBA" id="ARBA00022692"/>
    </source>
</evidence>
<evidence type="ECO:0000256" key="3">
    <source>
        <dbReference type="ARBA" id="ARBA00022452"/>
    </source>
</evidence>
<keyword evidence="10 12" id="KW-0472">Membrane</keyword>
<keyword evidence="18" id="KW-0675">Receptor</keyword>
<feature type="domain" description="TonB-dependent receptor-like beta-barrel" evidence="16">
    <location>
        <begin position="311"/>
        <end position="750"/>
    </location>
</feature>
<dbReference type="InterPro" id="IPR000531">
    <property type="entry name" value="Beta-barrel_TonB"/>
</dbReference>
<dbReference type="InterPro" id="IPR012910">
    <property type="entry name" value="Plug_dom"/>
</dbReference>
<dbReference type="PROSITE" id="PS01156">
    <property type="entry name" value="TONB_DEPENDENT_REC_2"/>
    <property type="match status" value="1"/>
</dbReference>
<evidence type="ECO:0000256" key="15">
    <source>
        <dbReference type="SAM" id="SignalP"/>
    </source>
</evidence>
<dbReference type="GO" id="GO:0009279">
    <property type="term" value="C:cell outer membrane"/>
    <property type="evidence" value="ECO:0007669"/>
    <property type="project" value="UniProtKB-SubCell"/>
</dbReference>